<proteinExistence type="predicted"/>
<dbReference type="Pfam" id="PF01168">
    <property type="entry name" value="Ala_racemase_N"/>
    <property type="match status" value="1"/>
</dbReference>
<keyword evidence="3" id="KW-1185">Reference proteome</keyword>
<evidence type="ECO:0000259" key="1">
    <source>
        <dbReference type="Pfam" id="PF01168"/>
    </source>
</evidence>
<evidence type="ECO:0000313" key="3">
    <source>
        <dbReference type="Proteomes" id="UP000058446"/>
    </source>
</evidence>
<feature type="domain" description="Alanine racemase N-terminal" evidence="1">
    <location>
        <begin position="39"/>
        <end position="230"/>
    </location>
</feature>
<dbReference type="InterPro" id="IPR051466">
    <property type="entry name" value="D-amino_acid_metab_enzyme"/>
</dbReference>
<evidence type="ECO:0000313" key="2">
    <source>
        <dbReference type="EMBL" id="ALA67620.1"/>
    </source>
</evidence>
<dbReference type="AlphaFoldDB" id="A0A0K2H0Q2"/>
<reference evidence="2 3" key="1">
    <citation type="submission" date="2013-10" db="EMBL/GenBank/DDBJ databases">
        <title>Complete genome sequence of Corynebacterium lactis DSM 45799(T), isolated from raw cow milk.</title>
        <authorList>
            <person name="Ruckert C."/>
            <person name="Albersmeier A."/>
            <person name="Lipski A."/>
            <person name="Kalinowski J."/>
        </authorList>
    </citation>
    <scope>NUCLEOTIDE SEQUENCE [LARGE SCALE GENOMIC DNA]</scope>
    <source>
        <strain evidence="2 3">RW2-5</strain>
    </source>
</reference>
<dbReference type="KEGG" id="clw:CLAC_07765"/>
<dbReference type="RefSeq" id="WP_053412396.1">
    <property type="nucleotide sequence ID" value="NZ_CP006841.1"/>
</dbReference>
<dbReference type="STRING" id="1408189.CLAC_07765"/>
<dbReference type="Proteomes" id="UP000058446">
    <property type="component" value="Chromosome"/>
</dbReference>
<dbReference type="PANTHER" id="PTHR28004:SF2">
    <property type="entry name" value="D-SERINE DEHYDRATASE"/>
    <property type="match status" value="1"/>
</dbReference>
<dbReference type="GO" id="GO:0008721">
    <property type="term" value="F:D-serine ammonia-lyase activity"/>
    <property type="evidence" value="ECO:0007669"/>
    <property type="project" value="TreeGrafter"/>
</dbReference>
<dbReference type="InterPro" id="IPR029066">
    <property type="entry name" value="PLP-binding_barrel"/>
</dbReference>
<sequence length="411" mass="43585">MNFDRGTPSASNAGENAAFAPPLSTELLKRSTSLPALVIDLDAVDANAEDMLRRAGDKSIRVASKSIRIPELISYVLAKPGYQGVLAYSLREALWLYKEGISNDIVVAYPTMDAAAIAELAADDGARASICVMVDLVDHLDVLRDAATEVAPIRVCIDVDASYRPIPGVHIGTLRSSLHSARDAARFARVIASYPQLRLAGLMMYEGHIAGVGDKGSSLRARAIRLMQKLSRTELAKRRARVVAAIEKSAGPLEFVNGGGTGSLESTCAETAVTEAAAGSGFMAPTLFDNYRAFTLRPASWFVLPATRRPKRNIVTASGGGRIASGPAGDDRLPTPHFPAGLKFAPEEGPGEVQTPLIGSVAATVAMGDPVWFRHAKAGETSSHANEAIAVKEGKVIGHWPTYRGKGLIFT</sequence>
<dbReference type="OrthoDB" id="2445260at2"/>
<protein>
    <submittedName>
        <fullName evidence="2">Alanine racemase</fullName>
    </submittedName>
</protein>
<name>A0A0K2H0Q2_9CORY</name>
<dbReference type="SUPFAM" id="SSF51419">
    <property type="entry name" value="PLP-binding barrel"/>
    <property type="match status" value="1"/>
</dbReference>
<dbReference type="EMBL" id="CP006841">
    <property type="protein sequence ID" value="ALA67620.1"/>
    <property type="molecule type" value="Genomic_DNA"/>
</dbReference>
<dbReference type="InterPro" id="IPR001608">
    <property type="entry name" value="Ala_racemase_N"/>
</dbReference>
<dbReference type="PANTHER" id="PTHR28004">
    <property type="entry name" value="ZGC:162816-RELATED"/>
    <property type="match status" value="1"/>
</dbReference>
<dbReference type="PATRIC" id="fig|1408189.4.peg.1555"/>
<gene>
    <name evidence="2" type="ORF">CLAC_07765</name>
</gene>
<dbReference type="GO" id="GO:0036088">
    <property type="term" value="P:D-serine catabolic process"/>
    <property type="evidence" value="ECO:0007669"/>
    <property type="project" value="TreeGrafter"/>
</dbReference>
<accession>A0A0K2H0Q2</accession>
<organism evidence="2 3">
    <name type="scientific">Corynebacterium lactis RW2-5</name>
    <dbReference type="NCBI Taxonomy" id="1408189"/>
    <lineage>
        <taxon>Bacteria</taxon>
        <taxon>Bacillati</taxon>
        <taxon>Actinomycetota</taxon>
        <taxon>Actinomycetes</taxon>
        <taxon>Mycobacteriales</taxon>
        <taxon>Corynebacteriaceae</taxon>
        <taxon>Corynebacterium</taxon>
    </lineage>
</organism>
<dbReference type="Gene3D" id="3.20.20.10">
    <property type="entry name" value="Alanine racemase"/>
    <property type="match status" value="1"/>
</dbReference>